<accession>A0ABW2BQG7</accession>
<dbReference type="RefSeq" id="WP_378974940.1">
    <property type="nucleotide sequence ID" value="NZ_JBHSWN010000001.1"/>
</dbReference>
<dbReference type="EMBL" id="JBHSWN010000001">
    <property type="protein sequence ID" value="MFC6792728.1"/>
    <property type="molecule type" value="Genomic_DNA"/>
</dbReference>
<protein>
    <submittedName>
        <fullName evidence="1">Uncharacterized protein</fullName>
    </submittedName>
</protein>
<comment type="caution">
    <text evidence="1">The sequence shown here is derived from an EMBL/GenBank/DDBJ whole genome shotgun (WGS) entry which is preliminary data.</text>
</comment>
<organism evidence="1 2">
    <name type="scientific">Methylobacterium komagatae</name>
    <dbReference type="NCBI Taxonomy" id="374425"/>
    <lineage>
        <taxon>Bacteria</taxon>
        <taxon>Pseudomonadati</taxon>
        <taxon>Pseudomonadota</taxon>
        <taxon>Alphaproteobacteria</taxon>
        <taxon>Hyphomicrobiales</taxon>
        <taxon>Methylobacteriaceae</taxon>
        <taxon>Methylobacterium</taxon>
    </lineage>
</organism>
<reference evidence="2" key="1">
    <citation type="journal article" date="2019" name="Int. J. Syst. Evol. Microbiol.">
        <title>The Global Catalogue of Microorganisms (GCM) 10K type strain sequencing project: providing services to taxonomists for standard genome sequencing and annotation.</title>
        <authorList>
            <consortium name="The Broad Institute Genomics Platform"/>
            <consortium name="The Broad Institute Genome Sequencing Center for Infectious Disease"/>
            <person name="Wu L."/>
            <person name="Ma J."/>
        </authorList>
    </citation>
    <scope>NUCLEOTIDE SEQUENCE [LARGE SCALE GENOMIC DNA]</scope>
    <source>
        <strain evidence="2">CCUG 48316</strain>
    </source>
</reference>
<sequence length="95" mass="10324">MNAPVLSFVPAPTEPHSPTERLIAHGELTVAADAFGHAVEAMRSAAYFFERAAQRGGGYASDVERVERHRELLREATLKIDAGLAELANRPGRRA</sequence>
<proteinExistence type="predicted"/>
<keyword evidence="2" id="KW-1185">Reference proteome</keyword>
<gene>
    <name evidence="1" type="ORF">ACFQE0_26110</name>
</gene>
<evidence type="ECO:0000313" key="1">
    <source>
        <dbReference type="EMBL" id="MFC6792728.1"/>
    </source>
</evidence>
<dbReference type="Proteomes" id="UP001596292">
    <property type="component" value="Unassembled WGS sequence"/>
</dbReference>
<evidence type="ECO:0000313" key="2">
    <source>
        <dbReference type="Proteomes" id="UP001596292"/>
    </source>
</evidence>
<name>A0ABW2BQG7_9HYPH</name>